<dbReference type="UniPathway" id="UPA00705"/>
<dbReference type="PANTHER" id="PTHR10422:SF18">
    <property type="entry name" value="CYTOCHROME C OXIDASE SUBUNIT 1"/>
    <property type="match status" value="1"/>
</dbReference>
<evidence type="ECO:0000256" key="14">
    <source>
        <dbReference type="ARBA" id="ARBA00022982"/>
    </source>
</evidence>
<protein>
    <recommendedName>
        <fullName evidence="22">Cytochrome c oxidase subunit 1</fullName>
        <ecNumber evidence="22">7.1.1.9</ecNumber>
    </recommendedName>
</protein>
<feature type="transmembrane region" description="Helical" evidence="22">
    <location>
        <begin position="301"/>
        <end position="325"/>
    </location>
</feature>
<reference evidence="24 25" key="1">
    <citation type="submission" date="2018-07" db="EMBL/GenBank/DDBJ databases">
        <title>Rhodosalinus sp. strain E84T genomic sequence and assembly.</title>
        <authorList>
            <person name="Liu Z.-W."/>
            <person name="Lu D.-C."/>
        </authorList>
    </citation>
    <scope>NUCLEOTIDE SEQUENCE [LARGE SCALE GENOMIC DNA]</scope>
    <source>
        <strain evidence="24 25">E84</strain>
    </source>
</reference>
<dbReference type="EC" id="7.1.1.9" evidence="22"/>
<evidence type="ECO:0000256" key="5">
    <source>
        <dbReference type="ARBA" id="ARBA00009578"/>
    </source>
</evidence>
<dbReference type="GO" id="GO:0006119">
    <property type="term" value="P:oxidative phosphorylation"/>
    <property type="evidence" value="ECO:0007669"/>
    <property type="project" value="UniProtKB-UniPathway"/>
</dbReference>
<dbReference type="GO" id="GO:0004129">
    <property type="term" value="F:cytochrome-c oxidase activity"/>
    <property type="evidence" value="ECO:0007669"/>
    <property type="project" value="UniProtKB-EC"/>
</dbReference>
<dbReference type="NCBIfam" id="TIGR02891">
    <property type="entry name" value="CtaD_CoxA"/>
    <property type="match status" value="1"/>
</dbReference>
<comment type="similarity">
    <text evidence="5 21">Belongs to the heme-copper respiratory oxidase family.</text>
</comment>
<keyword evidence="18" id="KW-0406">Ion transport</keyword>
<organism evidence="24 25">
    <name type="scientific">Rhodosalinus halophilus</name>
    <dbReference type="NCBI Taxonomy" id="2259333"/>
    <lineage>
        <taxon>Bacteria</taxon>
        <taxon>Pseudomonadati</taxon>
        <taxon>Pseudomonadota</taxon>
        <taxon>Alphaproteobacteria</taxon>
        <taxon>Rhodobacterales</taxon>
        <taxon>Paracoccaceae</taxon>
        <taxon>Rhodosalinus</taxon>
    </lineage>
</organism>
<dbReference type="CDD" id="cd01663">
    <property type="entry name" value="Cyt_c_Oxidase_I"/>
    <property type="match status" value="1"/>
</dbReference>
<dbReference type="InterPro" id="IPR036927">
    <property type="entry name" value="Cyt_c_oxase-like_su1_sf"/>
</dbReference>
<dbReference type="GO" id="GO:0046872">
    <property type="term" value="F:metal ion binding"/>
    <property type="evidence" value="ECO:0007669"/>
    <property type="project" value="UniProtKB-KW"/>
</dbReference>
<comment type="cofactor">
    <cofactor evidence="1">
        <name>heme</name>
        <dbReference type="ChEBI" id="CHEBI:30413"/>
    </cofactor>
</comment>
<dbReference type="InterPro" id="IPR014241">
    <property type="entry name" value="Cyt_c_oxidase_su1_bac"/>
</dbReference>
<dbReference type="PROSITE" id="PS50855">
    <property type="entry name" value="COX1"/>
    <property type="match status" value="1"/>
</dbReference>
<feature type="transmembrane region" description="Helical" evidence="22">
    <location>
        <begin position="30"/>
        <end position="52"/>
    </location>
</feature>
<evidence type="ECO:0000256" key="11">
    <source>
        <dbReference type="ARBA" id="ARBA00022723"/>
    </source>
</evidence>
<dbReference type="GO" id="GO:0045277">
    <property type="term" value="C:respiratory chain complex IV"/>
    <property type="evidence" value="ECO:0007669"/>
    <property type="project" value="InterPro"/>
</dbReference>
<evidence type="ECO:0000256" key="22">
    <source>
        <dbReference type="RuleBase" id="RU363061"/>
    </source>
</evidence>
<evidence type="ECO:0000256" key="1">
    <source>
        <dbReference type="ARBA" id="ARBA00001971"/>
    </source>
</evidence>
<keyword evidence="8 21" id="KW-0349">Heme</keyword>
<keyword evidence="19 22" id="KW-0472">Membrane</keyword>
<evidence type="ECO:0000313" key="25">
    <source>
        <dbReference type="Proteomes" id="UP000253370"/>
    </source>
</evidence>
<keyword evidence="6 21" id="KW-0813">Transport</keyword>
<feature type="transmembrane region" description="Helical" evidence="22">
    <location>
        <begin position="484"/>
        <end position="511"/>
    </location>
</feature>
<dbReference type="InterPro" id="IPR023615">
    <property type="entry name" value="Cyt_c_Oxase_su1_BS"/>
</dbReference>
<keyword evidence="15 22" id="KW-1133">Transmembrane helix</keyword>
<evidence type="ECO:0000256" key="9">
    <source>
        <dbReference type="ARBA" id="ARBA00022660"/>
    </source>
</evidence>
<dbReference type="SUPFAM" id="SSF81442">
    <property type="entry name" value="Cytochrome c oxidase subunit I-like"/>
    <property type="match status" value="1"/>
</dbReference>
<evidence type="ECO:0000256" key="19">
    <source>
        <dbReference type="ARBA" id="ARBA00023136"/>
    </source>
</evidence>
<comment type="caution">
    <text evidence="24">The sequence shown here is derived from an EMBL/GenBank/DDBJ whole genome shotgun (WGS) entry which is preliminary data.</text>
</comment>
<dbReference type="PANTHER" id="PTHR10422">
    <property type="entry name" value="CYTOCHROME C OXIDASE SUBUNIT 1"/>
    <property type="match status" value="1"/>
</dbReference>
<feature type="transmembrane region" description="Helical" evidence="22">
    <location>
        <begin position="265"/>
        <end position="289"/>
    </location>
</feature>
<evidence type="ECO:0000256" key="18">
    <source>
        <dbReference type="ARBA" id="ARBA00023065"/>
    </source>
</evidence>
<keyword evidence="11 22" id="KW-0479">Metal-binding</keyword>
<evidence type="ECO:0000256" key="17">
    <source>
        <dbReference type="ARBA" id="ARBA00023008"/>
    </source>
</evidence>
<evidence type="ECO:0000256" key="16">
    <source>
        <dbReference type="ARBA" id="ARBA00023004"/>
    </source>
</evidence>
<comment type="function">
    <text evidence="22">Cytochrome c oxidase is the component of the respiratory chain that catalyzes the reduction of oxygen to water. Subunits 1-3 form the functional core of the enzyme complex. CO I is the catalytic subunit of the enzyme. Electrons originating in cytochrome c are transferred via the copper A center of subunit 2 and heme A of subunit 1 to the bimetallic center formed by heme A3 and copper B.</text>
</comment>
<keyword evidence="13" id="KW-1278">Translocase</keyword>
<comment type="subcellular location">
    <subcellularLocation>
        <location evidence="3 22">Cell membrane</location>
        <topology evidence="3 22">Multi-pass membrane protein</topology>
    </subcellularLocation>
</comment>
<comment type="pathway">
    <text evidence="4 22">Energy metabolism; oxidative phosphorylation.</text>
</comment>
<feature type="domain" description="Cytochrome oxidase subunit I profile" evidence="23">
    <location>
        <begin position="21"/>
        <end position="549"/>
    </location>
</feature>
<keyword evidence="7 22" id="KW-1003">Cell membrane</keyword>
<feature type="transmembrane region" description="Helical" evidence="22">
    <location>
        <begin position="337"/>
        <end position="360"/>
    </location>
</feature>
<dbReference type="RefSeq" id="WP_113287804.1">
    <property type="nucleotide sequence ID" value="NZ_QNTQ01000002.1"/>
</dbReference>
<dbReference type="InterPro" id="IPR023616">
    <property type="entry name" value="Cyt_c_oxase-like_su1_dom"/>
</dbReference>
<gene>
    <name evidence="24" type="primary">ctaD</name>
    <name evidence="24" type="ORF">DRV85_02195</name>
</gene>
<keyword evidence="25" id="KW-1185">Reference proteome</keyword>
<feature type="transmembrane region" description="Helical" evidence="22">
    <location>
        <begin position="372"/>
        <end position="391"/>
    </location>
</feature>
<accession>A0A365UCB0</accession>
<dbReference type="PRINTS" id="PR01165">
    <property type="entry name" value="CYCOXIDASEI"/>
</dbReference>
<keyword evidence="16 22" id="KW-0408">Iron</keyword>
<dbReference type="InterPro" id="IPR033944">
    <property type="entry name" value="Cyt_c_oxase_su1_dom"/>
</dbReference>
<keyword evidence="12" id="KW-0375">Hydrogen ion transport</keyword>
<evidence type="ECO:0000256" key="4">
    <source>
        <dbReference type="ARBA" id="ARBA00004673"/>
    </source>
</evidence>
<keyword evidence="14 21" id="KW-0249">Electron transport</keyword>
<evidence type="ECO:0000256" key="2">
    <source>
        <dbReference type="ARBA" id="ARBA00001973"/>
    </source>
</evidence>
<dbReference type="EMBL" id="QNTQ01000002">
    <property type="protein sequence ID" value="RBI86956.1"/>
    <property type="molecule type" value="Genomic_DNA"/>
</dbReference>
<evidence type="ECO:0000256" key="15">
    <source>
        <dbReference type="ARBA" id="ARBA00022989"/>
    </source>
</evidence>
<keyword evidence="24" id="KW-0560">Oxidoreductase</keyword>
<feature type="transmembrane region" description="Helical" evidence="22">
    <location>
        <begin position="180"/>
        <end position="206"/>
    </location>
</feature>
<evidence type="ECO:0000256" key="13">
    <source>
        <dbReference type="ARBA" id="ARBA00022967"/>
    </source>
</evidence>
<evidence type="ECO:0000259" key="23">
    <source>
        <dbReference type="PROSITE" id="PS50855"/>
    </source>
</evidence>
<dbReference type="Proteomes" id="UP000253370">
    <property type="component" value="Unassembled WGS sequence"/>
</dbReference>
<keyword evidence="9 21" id="KW-0679">Respiratory chain</keyword>
<dbReference type="GO" id="GO:0005886">
    <property type="term" value="C:plasma membrane"/>
    <property type="evidence" value="ECO:0007669"/>
    <property type="project" value="UniProtKB-SubCell"/>
</dbReference>
<evidence type="ECO:0000256" key="7">
    <source>
        <dbReference type="ARBA" id="ARBA00022475"/>
    </source>
</evidence>
<feature type="transmembrane region" description="Helical" evidence="22">
    <location>
        <begin position="411"/>
        <end position="431"/>
    </location>
</feature>
<dbReference type="InterPro" id="IPR000883">
    <property type="entry name" value="Cyt_C_Oxase_1"/>
</dbReference>
<dbReference type="Pfam" id="PF00115">
    <property type="entry name" value="COX1"/>
    <property type="match status" value="1"/>
</dbReference>
<feature type="transmembrane region" description="Helical" evidence="22">
    <location>
        <begin position="134"/>
        <end position="153"/>
    </location>
</feature>
<dbReference type="GO" id="GO:0016491">
    <property type="term" value="F:oxidoreductase activity"/>
    <property type="evidence" value="ECO:0007669"/>
    <property type="project" value="UniProtKB-KW"/>
</dbReference>
<evidence type="ECO:0000256" key="3">
    <source>
        <dbReference type="ARBA" id="ARBA00004651"/>
    </source>
</evidence>
<evidence type="ECO:0000256" key="20">
    <source>
        <dbReference type="ARBA" id="ARBA00047816"/>
    </source>
</evidence>
<comment type="cofactor">
    <cofactor evidence="2">
        <name>Cu(2+)</name>
        <dbReference type="ChEBI" id="CHEBI:29036"/>
    </cofactor>
</comment>
<evidence type="ECO:0000256" key="8">
    <source>
        <dbReference type="ARBA" id="ARBA00022617"/>
    </source>
</evidence>
<dbReference type="Gene3D" id="1.20.210.10">
    <property type="entry name" value="Cytochrome c oxidase-like, subunit I domain"/>
    <property type="match status" value="1"/>
</dbReference>
<comment type="catalytic activity">
    <reaction evidence="20 22">
        <text>4 Fe(II)-[cytochrome c] + O2 + 8 H(+)(in) = 4 Fe(III)-[cytochrome c] + 2 H2O + 4 H(+)(out)</text>
        <dbReference type="Rhea" id="RHEA:11436"/>
        <dbReference type="Rhea" id="RHEA-COMP:10350"/>
        <dbReference type="Rhea" id="RHEA-COMP:14399"/>
        <dbReference type="ChEBI" id="CHEBI:15377"/>
        <dbReference type="ChEBI" id="CHEBI:15378"/>
        <dbReference type="ChEBI" id="CHEBI:15379"/>
        <dbReference type="ChEBI" id="CHEBI:29033"/>
        <dbReference type="ChEBI" id="CHEBI:29034"/>
        <dbReference type="EC" id="7.1.1.9"/>
    </reaction>
</comment>
<evidence type="ECO:0000313" key="24">
    <source>
        <dbReference type="EMBL" id="RBI86956.1"/>
    </source>
</evidence>
<dbReference type="OrthoDB" id="9803294at2"/>
<dbReference type="FunFam" id="1.20.210.10:FF:000004">
    <property type="entry name" value="Cytochrome c oxidase subunit 1"/>
    <property type="match status" value="1"/>
</dbReference>
<dbReference type="GO" id="GO:0015990">
    <property type="term" value="P:electron transport coupled proton transport"/>
    <property type="evidence" value="ECO:0007669"/>
    <property type="project" value="InterPro"/>
</dbReference>
<dbReference type="AlphaFoldDB" id="A0A365UCB0"/>
<dbReference type="GO" id="GO:0020037">
    <property type="term" value="F:heme binding"/>
    <property type="evidence" value="ECO:0007669"/>
    <property type="project" value="InterPro"/>
</dbReference>
<proteinExistence type="inferred from homology"/>
<sequence length="557" mass="62473">MADAAISSHAHEDHRGFFTRWFMSTNHKDIGILYLITSAVVGFIAVAFTVYMRMELMEPGVQYMCLEGARVTAAAEGACTPNGHLWNVLITYHGILMMFFVVIPALFGGFGNYFMPLQIGAPDMAFPRMNNLSYWLYVAGTALAFASLFSPGGNGQLGSGVGWVLYPPLSTTEMGMSTDLAIFAIHVVGASSILGSINMITTFLNMRAPGMTLFKVPLFAWSIFITAWMLLLSLPVLAGAITMLLTDRNFGTTFFDPAGGGDPVLYQHIFWFFGHPEVYILILPAFGVISHVVATFSRKPIFGYLPMVWAMIAIGALGFVVWAHHMYTVGMSVTQQSYFMLATMVIAVPTGIKVFSWIATMWGGSIEFKTPMLWAFGFLFLFTLGGVTGIVLSQAGVDRAYHDTYYVVAHFHYVMSLGAVFGIFAAIYYWFGKMTGRQYPEWAGKLHFWTFFIGANLTFFPQHFLGRQGMPRRYIDYPEAFAYWNYVSSIGAFIAFASFVFFLVFITYAIFRGARITENNYWNEYADTLEWTLPTPPPEHTFEQLPEREDWDRSPAH</sequence>
<evidence type="ECO:0000256" key="10">
    <source>
        <dbReference type="ARBA" id="ARBA00022692"/>
    </source>
</evidence>
<evidence type="ECO:0000256" key="6">
    <source>
        <dbReference type="ARBA" id="ARBA00022448"/>
    </source>
</evidence>
<dbReference type="GO" id="GO:0022904">
    <property type="term" value="P:respiratory electron transport chain"/>
    <property type="evidence" value="ECO:0007669"/>
    <property type="project" value="TreeGrafter"/>
</dbReference>
<evidence type="ECO:0000256" key="12">
    <source>
        <dbReference type="ARBA" id="ARBA00022781"/>
    </source>
</evidence>
<name>A0A365UCB0_9RHOB</name>
<feature type="transmembrane region" description="Helical" evidence="22">
    <location>
        <begin position="443"/>
        <end position="464"/>
    </location>
</feature>
<evidence type="ECO:0000256" key="21">
    <source>
        <dbReference type="RuleBase" id="RU000370"/>
    </source>
</evidence>
<keyword evidence="10 21" id="KW-0812">Transmembrane</keyword>
<dbReference type="PROSITE" id="PS00077">
    <property type="entry name" value="COX1_CUB"/>
    <property type="match status" value="1"/>
</dbReference>
<feature type="transmembrane region" description="Helical" evidence="22">
    <location>
        <begin position="90"/>
        <end position="114"/>
    </location>
</feature>
<feature type="transmembrane region" description="Helical" evidence="22">
    <location>
        <begin position="218"/>
        <end position="245"/>
    </location>
</feature>
<keyword evidence="17 22" id="KW-0186">Copper</keyword>